<keyword evidence="6" id="KW-1185">Reference proteome</keyword>
<dbReference type="PRINTS" id="PR00081">
    <property type="entry name" value="GDHRDH"/>
</dbReference>
<dbReference type="InterPro" id="IPR036291">
    <property type="entry name" value="NAD(P)-bd_dom_sf"/>
</dbReference>
<dbReference type="Pfam" id="PF00106">
    <property type="entry name" value="adh_short"/>
    <property type="match status" value="1"/>
</dbReference>
<comment type="caution">
    <text evidence="5">The sequence shown here is derived from an EMBL/GenBank/DDBJ whole genome shotgun (WGS) entry which is preliminary data.</text>
</comment>
<dbReference type="Gene3D" id="3.40.50.720">
    <property type="entry name" value="NAD(P)-binding Rossmann-like Domain"/>
    <property type="match status" value="1"/>
</dbReference>
<dbReference type="InterPro" id="IPR002347">
    <property type="entry name" value="SDR_fam"/>
</dbReference>
<dbReference type="STRING" id="1196081.A0A364L2Q6"/>
<reference evidence="5 6" key="1">
    <citation type="journal article" date="2017" name="Biotechnol. Biofuels">
        <title>Differential beta-glucosidase expression as a function of carbon source availability in Talaromyces amestolkiae: a genomic and proteomic approach.</title>
        <authorList>
            <person name="de Eugenio L.I."/>
            <person name="Mendez-Liter J.A."/>
            <person name="Nieto-Dominguez M."/>
            <person name="Alonso L."/>
            <person name="Gil-Munoz J."/>
            <person name="Barriuso J."/>
            <person name="Prieto A."/>
            <person name="Martinez M.J."/>
        </authorList>
    </citation>
    <scope>NUCLEOTIDE SEQUENCE [LARGE SCALE GENOMIC DNA]</scope>
    <source>
        <strain evidence="5 6">CIB</strain>
    </source>
</reference>
<evidence type="ECO:0000256" key="2">
    <source>
        <dbReference type="ARBA" id="ARBA00022857"/>
    </source>
</evidence>
<dbReference type="InterPro" id="IPR051911">
    <property type="entry name" value="SDR_oxidoreductase"/>
</dbReference>
<dbReference type="PANTHER" id="PTHR43976">
    <property type="entry name" value="SHORT CHAIN DEHYDROGENASE"/>
    <property type="match status" value="1"/>
</dbReference>
<sequence>MMNSENPHEGEETMPILNWLITGASNGLGLALTLEVLQAGHKVIATARNVAKASTSHPAVEKLGGTWLQLDVDKSDAKRVVENAVQDIFHGRIDVLVNNAGYSILGSIEDLSEKEIENQFNTNFYGPIRTIKAALPSMRAQRSGVIINVSSIAALDPRPSGGIYGASKSSLENLSEALALELAPFNIRVLIVIPGGFRTDFLSGNLEPEAPMTKDYEGTPLHAALASFRAYNGNQPGDPAKGMRRVVEVVESTGLGEGKQGLLRLPLGADCLERAWSKVNALKRDLNGFDSVAKSTDLD</sequence>
<dbReference type="EMBL" id="MIKG01000011">
    <property type="protein sequence ID" value="RAO70088.1"/>
    <property type="molecule type" value="Genomic_DNA"/>
</dbReference>
<evidence type="ECO:0000313" key="6">
    <source>
        <dbReference type="Proteomes" id="UP000249363"/>
    </source>
</evidence>
<organism evidence="5 6">
    <name type="scientific">Talaromyces amestolkiae</name>
    <dbReference type="NCBI Taxonomy" id="1196081"/>
    <lineage>
        <taxon>Eukaryota</taxon>
        <taxon>Fungi</taxon>
        <taxon>Dikarya</taxon>
        <taxon>Ascomycota</taxon>
        <taxon>Pezizomycotina</taxon>
        <taxon>Eurotiomycetes</taxon>
        <taxon>Eurotiomycetidae</taxon>
        <taxon>Eurotiales</taxon>
        <taxon>Trichocomaceae</taxon>
        <taxon>Talaromyces</taxon>
        <taxon>Talaromyces sect. Talaromyces</taxon>
    </lineage>
</organism>
<dbReference type="InterPro" id="IPR020904">
    <property type="entry name" value="Sc_DH/Rdtase_CS"/>
</dbReference>
<keyword evidence="3" id="KW-0560">Oxidoreductase</keyword>
<dbReference type="SUPFAM" id="SSF51735">
    <property type="entry name" value="NAD(P)-binding Rossmann-fold domains"/>
    <property type="match status" value="1"/>
</dbReference>
<dbReference type="GO" id="GO:0016491">
    <property type="term" value="F:oxidoreductase activity"/>
    <property type="evidence" value="ECO:0007669"/>
    <property type="project" value="UniProtKB-KW"/>
</dbReference>
<dbReference type="AlphaFoldDB" id="A0A364L2Q6"/>
<evidence type="ECO:0000256" key="4">
    <source>
        <dbReference type="RuleBase" id="RU000363"/>
    </source>
</evidence>
<dbReference type="Proteomes" id="UP000249363">
    <property type="component" value="Unassembled WGS sequence"/>
</dbReference>
<protein>
    <submittedName>
        <fullName evidence="5">Uncharacterized protein</fullName>
    </submittedName>
</protein>
<evidence type="ECO:0000313" key="5">
    <source>
        <dbReference type="EMBL" id="RAO70088.1"/>
    </source>
</evidence>
<evidence type="ECO:0000256" key="3">
    <source>
        <dbReference type="ARBA" id="ARBA00023002"/>
    </source>
</evidence>
<comment type="similarity">
    <text evidence="1 4">Belongs to the short-chain dehydrogenases/reductases (SDR) family.</text>
</comment>
<dbReference type="CDD" id="cd05374">
    <property type="entry name" value="17beta-HSD-like_SDR_c"/>
    <property type="match status" value="1"/>
</dbReference>
<accession>A0A364L2Q6</accession>
<dbReference type="PROSITE" id="PS00061">
    <property type="entry name" value="ADH_SHORT"/>
    <property type="match status" value="1"/>
</dbReference>
<dbReference type="RefSeq" id="XP_040734604.1">
    <property type="nucleotide sequence ID" value="XM_040878650.1"/>
</dbReference>
<dbReference type="PRINTS" id="PR00080">
    <property type="entry name" value="SDRFAMILY"/>
</dbReference>
<name>A0A364L2Q6_TALAM</name>
<dbReference type="GeneID" id="63795316"/>
<keyword evidence="2" id="KW-0521">NADP</keyword>
<gene>
    <name evidence="5" type="ORF">BHQ10_006100</name>
</gene>
<dbReference type="OrthoDB" id="1274115at2759"/>
<dbReference type="PANTHER" id="PTHR43976:SF16">
    <property type="entry name" value="SHORT-CHAIN DEHYDROGENASE_REDUCTASE FAMILY PROTEIN"/>
    <property type="match status" value="1"/>
</dbReference>
<evidence type="ECO:0000256" key="1">
    <source>
        <dbReference type="ARBA" id="ARBA00006484"/>
    </source>
</evidence>
<proteinExistence type="inferred from homology"/>